<dbReference type="InterPro" id="IPR050170">
    <property type="entry name" value="TruD_pseudoU_synthase"/>
</dbReference>
<dbReference type="Gene3D" id="3.30.2350.20">
    <property type="entry name" value="TruD, catalytic domain"/>
    <property type="match status" value="1"/>
</dbReference>
<proteinExistence type="inferred from homology"/>
<accession>A0A510UGN1</accession>
<evidence type="ECO:0000256" key="2">
    <source>
        <dbReference type="ARBA" id="ARBA00022694"/>
    </source>
</evidence>
<keyword evidence="3 4" id="KW-0413">Isomerase</keyword>
<evidence type="ECO:0000256" key="3">
    <source>
        <dbReference type="ARBA" id="ARBA00023235"/>
    </source>
</evidence>
<dbReference type="Proteomes" id="UP000448038">
    <property type="component" value="Unassembled WGS sequence"/>
</dbReference>
<feature type="active site" description="Nucleophile" evidence="4">
    <location>
        <position position="81"/>
    </location>
</feature>
<dbReference type="GO" id="GO:0160150">
    <property type="term" value="F:tRNA pseudouridine(13) synthase activity"/>
    <property type="evidence" value="ECO:0007669"/>
    <property type="project" value="UniProtKB-EC"/>
</dbReference>
<dbReference type="GO" id="GO:0031119">
    <property type="term" value="P:tRNA pseudouridine synthesis"/>
    <property type="evidence" value="ECO:0007669"/>
    <property type="project" value="UniProtKB-UniRule"/>
</dbReference>
<evidence type="ECO:0000313" key="6">
    <source>
        <dbReference type="EMBL" id="GEK13794.1"/>
    </source>
</evidence>
<dbReference type="CDD" id="cd02575">
    <property type="entry name" value="PseudoU_synth_EcTruD"/>
    <property type="match status" value="1"/>
</dbReference>
<comment type="caution">
    <text evidence="6">The sequence shown here is derived from an EMBL/GenBank/DDBJ whole genome shotgun (WGS) entry which is preliminary data.</text>
</comment>
<dbReference type="GO" id="GO:0003723">
    <property type="term" value="F:RNA binding"/>
    <property type="evidence" value="ECO:0007669"/>
    <property type="project" value="InterPro"/>
</dbReference>
<dbReference type="PROSITE" id="PS50984">
    <property type="entry name" value="TRUD"/>
    <property type="match status" value="1"/>
</dbReference>
<feature type="domain" description="TRUD" evidence="5">
    <location>
        <begin position="158"/>
        <end position="304"/>
    </location>
</feature>
<protein>
    <recommendedName>
        <fullName evidence="4">tRNA pseudouridine synthase D</fullName>
        <ecNumber evidence="4">5.4.99.27</ecNumber>
    </recommendedName>
    <alternativeName>
        <fullName evidence="4">tRNA pseudouridine(13) synthase</fullName>
    </alternativeName>
    <alternativeName>
        <fullName evidence="4">tRNA pseudouridylate synthase D</fullName>
    </alternativeName>
    <alternativeName>
        <fullName evidence="4">tRNA-uridine isomerase D</fullName>
    </alternativeName>
</protein>
<evidence type="ECO:0000256" key="4">
    <source>
        <dbReference type="HAMAP-Rule" id="MF_01082"/>
    </source>
</evidence>
<dbReference type="PROSITE" id="PS01268">
    <property type="entry name" value="UPF0024"/>
    <property type="match status" value="1"/>
</dbReference>
<comment type="function">
    <text evidence="4">Responsible for synthesis of pseudouridine from uracil-13 in transfer RNAs.</text>
</comment>
<evidence type="ECO:0000256" key="1">
    <source>
        <dbReference type="ARBA" id="ARBA00007953"/>
    </source>
</evidence>
<name>A0A510UGN1_ALIFS</name>
<dbReference type="EMBL" id="WOBN01000028">
    <property type="protein sequence ID" value="MUK50793.1"/>
    <property type="molecule type" value="Genomic_DNA"/>
</dbReference>
<dbReference type="PANTHER" id="PTHR47811">
    <property type="entry name" value="TRNA PSEUDOURIDINE SYNTHASE D"/>
    <property type="match status" value="1"/>
</dbReference>
<dbReference type="InterPro" id="IPR043165">
    <property type="entry name" value="TruD_insert_sf"/>
</dbReference>
<comment type="similarity">
    <text evidence="1 4">Belongs to the pseudouridine synthase TruD family.</text>
</comment>
<dbReference type="Pfam" id="PF01142">
    <property type="entry name" value="TruD"/>
    <property type="match status" value="2"/>
</dbReference>
<evidence type="ECO:0000313" key="9">
    <source>
        <dbReference type="Proteomes" id="UP000448038"/>
    </source>
</evidence>
<dbReference type="SUPFAM" id="SSF55120">
    <property type="entry name" value="Pseudouridine synthase"/>
    <property type="match status" value="1"/>
</dbReference>
<dbReference type="EC" id="5.4.99.27" evidence="4"/>
<evidence type="ECO:0000313" key="8">
    <source>
        <dbReference type="Proteomes" id="UP000321787"/>
    </source>
</evidence>
<dbReference type="InterPro" id="IPR011760">
    <property type="entry name" value="PsdUridine_synth_TruD_insert"/>
</dbReference>
<dbReference type="HAMAP" id="MF_01082">
    <property type="entry name" value="TruD"/>
    <property type="match status" value="1"/>
</dbReference>
<dbReference type="PANTHER" id="PTHR47811:SF1">
    <property type="entry name" value="TRNA PSEUDOURIDINE SYNTHASE D"/>
    <property type="match status" value="1"/>
</dbReference>
<dbReference type="RefSeq" id="WP_146863907.1">
    <property type="nucleotide sequence ID" value="NZ_BJTZ01000009.1"/>
</dbReference>
<dbReference type="InterPro" id="IPR020119">
    <property type="entry name" value="PsdUridine_synth_TruD_CS"/>
</dbReference>
<dbReference type="GO" id="GO:0005829">
    <property type="term" value="C:cytosol"/>
    <property type="evidence" value="ECO:0007669"/>
    <property type="project" value="TreeGrafter"/>
</dbReference>
<evidence type="ECO:0000259" key="5">
    <source>
        <dbReference type="PROSITE" id="PS50984"/>
    </source>
</evidence>
<dbReference type="AlphaFoldDB" id="A0A510UGN1"/>
<organism evidence="6 8">
    <name type="scientific">Aliivibrio fischeri</name>
    <name type="common">Vibrio fischeri</name>
    <dbReference type="NCBI Taxonomy" id="668"/>
    <lineage>
        <taxon>Bacteria</taxon>
        <taxon>Pseudomonadati</taxon>
        <taxon>Pseudomonadota</taxon>
        <taxon>Gammaproteobacteria</taxon>
        <taxon>Vibrionales</taxon>
        <taxon>Vibrionaceae</taxon>
        <taxon>Aliivibrio</taxon>
    </lineage>
</organism>
<keyword evidence="2 4" id="KW-0819">tRNA processing</keyword>
<reference evidence="7 9" key="2">
    <citation type="submission" date="2019-11" db="EMBL/GenBank/DDBJ databases">
        <title>Using colonization assays and comparative genomics to discover symbiosis behaviors and factors in Vibrio fischeri.</title>
        <authorList>
            <person name="Bongrand C."/>
            <person name="Moriano-Gutierrez S."/>
            <person name="Arevalo P."/>
            <person name="Mcfall-Ngai M."/>
            <person name="Visick K."/>
            <person name="Polz M.F."/>
            <person name="Ruby E.G."/>
        </authorList>
    </citation>
    <scope>NUCLEOTIDE SEQUENCE [LARGE SCALE GENOMIC DNA]</scope>
    <source>
        <strain evidence="9">emors.4.1</strain>
        <strain evidence="7">Emors.4.1</strain>
    </source>
</reference>
<dbReference type="InterPro" id="IPR001656">
    <property type="entry name" value="PsdUridine_synth_TruD"/>
</dbReference>
<reference evidence="6 8" key="1">
    <citation type="submission" date="2019-07" db="EMBL/GenBank/DDBJ databases">
        <title>Whole genome shotgun sequence of Aliivibrio fischeri NBRC 101058.</title>
        <authorList>
            <person name="Hosoyama A."/>
            <person name="Uohara A."/>
            <person name="Ohji S."/>
            <person name="Ichikawa N."/>
        </authorList>
    </citation>
    <scope>NUCLEOTIDE SEQUENCE [LARGE SCALE GENOMIC DNA]</scope>
    <source>
        <strain evidence="6 8">NBRC 101058</strain>
    </source>
</reference>
<sequence length="351" mass="39627">MSDIMSNFSWLYGKPVATGKLKQLPEHFIVKEILGFEFTGSGEHLMVKIRKTGENTKYVANELAKFCGVKSKNVSWAGLKDRHAVTEQWLSVQVANSDELNFAKFEATHPGVEILEVTRHNKKLRPGDLQGNQFQVIATEVTDIEDVLARLEKVKLTGVPNYFGSQRFGHEGNNVNEARRWGRDNVRTRDNSKRSFYLSAARSWIFNHIVSQRITEGYFSQPVDGDILLDRNDRIVNENVTSEESIQKIQNGELSITAALAGDNQLPTTGTALTLEQPHLDAEPDLMALIRGNRMRHERRAIELHPENLTWSAEGDTLTLNFSLTSGSFATVIVRELLQEIEVERTYSSND</sequence>
<comment type="catalytic activity">
    <reaction evidence="4">
        <text>uridine(13) in tRNA = pseudouridine(13) in tRNA</text>
        <dbReference type="Rhea" id="RHEA:42540"/>
        <dbReference type="Rhea" id="RHEA-COMP:10105"/>
        <dbReference type="Rhea" id="RHEA-COMP:10106"/>
        <dbReference type="ChEBI" id="CHEBI:65314"/>
        <dbReference type="ChEBI" id="CHEBI:65315"/>
        <dbReference type="EC" id="5.4.99.27"/>
    </reaction>
</comment>
<dbReference type="InterPro" id="IPR042214">
    <property type="entry name" value="TruD_catalytic"/>
</dbReference>
<dbReference type="Proteomes" id="UP000321787">
    <property type="component" value="Unassembled WGS sequence"/>
</dbReference>
<dbReference type="NCBIfam" id="NF002155">
    <property type="entry name" value="PRK00984.1-4"/>
    <property type="match status" value="1"/>
</dbReference>
<dbReference type="InterPro" id="IPR020103">
    <property type="entry name" value="PsdUridine_synth_cat_dom_sf"/>
</dbReference>
<evidence type="ECO:0000313" key="7">
    <source>
        <dbReference type="EMBL" id="MUK50793.1"/>
    </source>
</evidence>
<gene>
    <name evidence="4 6" type="primary">truD</name>
    <name evidence="6" type="ORF">AFI02nite_18300</name>
    <name evidence="7" type="ORF">GNP88_16715</name>
</gene>
<dbReference type="Gene3D" id="3.30.2340.10">
    <property type="entry name" value="TruD, insertion domain"/>
    <property type="match status" value="1"/>
</dbReference>
<dbReference type="NCBIfam" id="TIGR00094">
    <property type="entry name" value="tRNA_TruD_broad"/>
    <property type="match status" value="1"/>
</dbReference>
<dbReference type="EMBL" id="BJTZ01000009">
    <property type="protein sequence ID" value="GEK13794.1"/>
    <property type="molecule type" value="Genomic_DNA"/>
</dbReference>